<dbReference type="GO" id="GO:0016020">
    <property type="term" value="C:membrane"/>
    <property type="evidence" value="ECO:0007669"/>
    <property type="project" value="UniProtKB-SubCell"/>
</dbReference>
<dbReference type="PROSITE" id="PS50109">
    <property type="entry name" value="HIS_KIN"/>
    <property type="match status" value="1"/>
</dbReference>
<dbReference type="RefSeq" id="WP_116919426.1">
    <property type="nucleotide sequence ID" value="NZ_QEKQ01000007.1"/>
</dbReference>
<dbReference type="CDD" id="cd17546">
    <property type="entry name" value="REC_hyHK_CKI1_RcsC-like"/>
    <property type="match status" value="1"/>
</dbReference>
<dbReference type="PROSITE" id="PS50110">
    <property type="entry name" value="RESPONSE_REGULATORY"/>
    <property type="match status" value="1"/>
</dbReference>
<keyword evidence="5" id="KW-0808">Transferase</keyword>
<evidence type="ECO:0000256" key="7">
    <source>
        <dbReference type="ARBA" id="ARBA00022777"/>
    </source>
</evidence>
<feature type="domain" description="HAMP" evidence="16">
    <location>
        <begin position="181"/>
        <end position="237"/>
    </location>
</feature>
<dbReference type="SUPFAM" id="SSF47384">
    <property type="entry name" value="Homodimeric domain of signal transducing histidine kinase"/>
    <property type="match status" value="1"/>
</dbReference>
<evidence type="ECO:0000256" key="5">
    <source>
        <dbReference type="ARBA" id="ARBA00022679"/>
    </source>
</evidence>
<dbReference type="Gene3D" id="1.10.287.130">
    <property type="match status" value="1"/>
</dbReference>
<dbReference type="EC" id="2.7.13.3" evidence="3"/>
<feature type="domain" description="Histidine kinase" evidence="14">
    <location>
        <begin position="298"/>
        <end position="514"/>
    </location>
</feature>
<dbReference type="CDD" id="cd00082">
    <property type="entry name" value="HisKA"/>
    <property type="match status" value="1"/>
</dbReference>
<keyword evidence="8" id="KW-0067">ATP-binding</keyword>
<organism evidence="17 18">
    <name type="scientific">Tamilnaduibacter salinus</name>
    <dbReference type="NCBI Taxonomy" id="1484056"/>
    <lineage>
        <taxon>Bacteria</taxon>
        <taxon>Pseudomonadati</taxon>
        <taxon>Pseudomonadota</taxon>
        <taxon>Gammaproteobacteria</taxon>
        <taxon>Pseudomonadales</taxon>
        <taxon>Marinobacteraceae</taxon>
        <taxon>Tamilnaduibacter</taxon>
    </lineage>
</organism>
<dbReference type="OrthoDB" id="9810730at2"/>
<dbReference type="Gene3D" id="3.40.50.2300">
    <property type="match status" value="1"/>
</dbReference>
<feature type="transmembrane region" description="Helical" evidence="13">
    <location>
        <begin position="157"/>
        <end position="179"/>
    </location>
</feature>
<proteinExistence type="predicted"/>
<dbReference type="PANTHER" id="PTHR45339">
    <property type="entry name" value="HYBRID SIGNAL TRANSDUCTION HISTIDINE KINASE J"/>
    <property type="match status" value="1"/>
</dbReference>
<dbReference type="Pfam" id="PF00512">
    <property type="entry name" value="HisKA"/>
    <property type="match status" value="1"/>
</dbReference>
<comment type="caution">
    <text evidence="17">The sequence shown here is derived from an EMBL/GenBank/DDBJ whole genome shotgun (WGS) entry which is preliminary data.</text>
</comment>
<dbReference type="Gene3D" id="3.30.565.10">
    <property type="entry name" value="Histidine kinase-like ATPase, C-terminal domain"/>
    <property type="match status" value="1"/>
</dbReference>
<evidence type="ECO:0000313" key="18">
    <source>
        <dbReference type="Proteomes" id="UP000245887"/>
    </source>
</evidence>
<evidence type="ECO:0000256" key="13">
    <source>
        <dbReference type="SAM" id="Phobius"/>
    </source>
</evidence>
<dbReference type="InterPro" id="IPR003594">
    <property type="entry name" value="HATPase_dom"/>
</dbReference>
<comment type="subcellular location">
    <subcellularLocation>
        <location evidence="2">Membrane</location>
    </subcellularLocation>
</comment>
<keyword evidence="6" id="KW-0547">Nucleotide-binding</keyword>
<dbReference type="PROSITE" id="PS50885">
    <property type="entry name" value="HAMP"/>
    <property type="match status" value="1"/>
</dbReference>
<evidence type="ECO:0000256" key="8">
    <source>
        <dbReference type="ARBA" id="ARBA00022840"/>
    </source>
</evidence>
<dbReference type="PANTHER" id="PTHR45339:SF3">
    <property type="entry name" value="HISTIDINE KINASE"/>
    <property type="match status" value="1"/>
</dbReference>
<evidence type="ECO:0000256" key="2">
    <source>
        <dbReference type="ARBA" id="ARBA00004370"/>
    </source>
</evidence>
<dbReference type="CDD" id="cd16922">
    <property type="entry name" value="HATPase_EvgS-ArcB-TorS-like"/>
    <property type="match status" value="1"/>
</dbReference>
<dbReference type="InterPro" id="IPR001789">
    <property type="entry name" value="Sig_transdc_resp-reg_receiver"/>
</dbReference>
<evidence type="ECO:0000256" key="11">
    <source>
        <dbReference type="ARBA" id="ARBA00068150"/>
    </source>
</evidence>
<evidence type="ECO:0000256" key="10">
    <source>
        <dbReference type="ARBA" id="ARBA00064003"/>
    </source>
</evidence>
<dbReference type="Gene3D" id="6.10.340.10">
    <property type="match status" value="1"/>
</dbReference>
<dbReference type="InterPro" id="IPR011006">
    <property type="entry name" value="CheY-like_superfamily"/>
</dbReference>
<evidence type="ECO:0000259" key="14">
    <source>
        <dbReference type="PROSITE" id="PS50109"/>
    </source>
</evidence>
<evidence type="ECO:0000259" key="15">
    <source>
        <dbReference type="PROSITE" id="PS50110"/>
    </source>
</evidence>
<evidence type="ECO:0000313" key="17">
    <source>
        <dbReference type="EMBL" id="PVY75352.1"/>
    </source>
</evidence>
<feature type="modified residue" description="4-aspartylphosphate" evidence="12">
    <location>
        <position position="588"/>
    </location>
</feature>
<accession>A0A2U1CV26</accession>
<comment type="catalytic activity">
    <reaction evidence="1">
        <text>ATP + protein L-histidine = ADP + protein N-phospho-L-histidine.</text>
        <dbReference type="EC" id="2.7.13.3"/>
    </reaction>
</comment>
<dbReference type="InterPro" id="IPR003660">
    <property type="entry name" value="HAMP_dom"/>
</dbReference>
<evidence type="ECO:0000256" key="3">
    <source>
        <dbReference type="ARBA" id="ARBA00012438"/>
    </source>
</evidence>
<dbReference type="InterPro" id="IPR036097">
    <property type="entry name" value="HisK_dim/P_sf"/>
</dbReference>
<evidence type="ECO:0000256" key="12">
    <source>
        <dbReference type="PROSITE-ProRule" id="PRU00169"/>
    </source>
</evidence>
<protein>
    <recommendedName>
        <fullName evidence="11">Sensory/regulatory protein RpfC</fullName>
        <ecNumber evidence="3">2.7.13.3</ecNumber>
    </recommendedName>
</protein>
<reference evidence="17 18" key="1">
    <citation type="submission" date="2018-04" db="EMBL/GenBank/DDBJ databases">
        <title>Genomic Encyclopedia of Type Strains, Phase IV (KMG-IV): sequencing the most valuable type-strain genomes for metagenomic binning, comparative biology and taxonomic classification.</title>
        <authorList>
            <person name="Goeker M."/>
        </authorList>
    </citation>
    <scope>NUCLEOTIDE SEQUENCE [LARGE SCALE GENOMIC DNA]</scope>
    <source>
        <strain evidence="17 18">DSM 28688</strain>
    </source>
</reference>
<dbReference type="SUPFAM" id="SSF55874">
    <property type="entry name" value="ATPase domain of HSP90 chaperone/DNA topoisomerase II/histidine kinase"/>
    <property type="match status" value="1"/>
</dbReference>
<dbReference type="FunFam" id="1.10.287.130:FF:000002">
    <property type="entry name" value="Two-component osmosensing histidine kinase"/>
    <property type="match status" value="1"/>
</dbReference>
<dbReference type="SMART" id="SM00448">
    <property type="entry name" value="REC"/>
    <property type="match status" value="1"/>
</dbReference>
<dbReference type="AlphaFoldDB" id="A0A2U1CV26"/>
<evidence type="ECO:0000259" key="16">
    <source>
        <dbReference type="PROSITE" id="PS50885"/>
    </source>
</evidence>
<keyword evidence="13" id="KW-0472">Membrane</keyword>
<evidence type="ECO:0000256" key="4">
    <source>
        <dbReference type="ARBA" id="ARBA00022553"/>
    </source>
</evidence>
<evidence type="ECO:0000256" key="6">
    <source>
        <dbReference type="ARBA" id="ARBA00022741"/>
    </source>
</evidence>
<keyword evidence="7 17" id="KW-0418">Kinase</keyword>
<dbReference type="Pfam" id="PF00072">
    <property type="entry name" value="Response_reg"/>
    <property type="match status" value="1"/>
</dbReference>
<dbReference type="GO" id="GO:0000155">
    <property type="term" value="F:phosphorelay sensor kinase activity"/>
    <property type="evidence" value="ECO:0007669"/>
    <property type="project" value="InterPro"/>
</dbReference>
<comment type="subunit">
    <text evidence="10">At low DSF concentrations, interacts with RpfF.</text>
</comment>
<sequence>MERPFKTRLSFRLTRNTVLLALLLGILLNLVQVGLDYTQARAAMDDEITALINISDSPASQIAYNIDARLARELLDGLLNHPAILQARISDPEGDILAEVSRATLSSDYRWLSDALFGARQRYQEDLSVPQLDDMPLGELSVTIDTYHYGTAFLNRAGYTLISGFVKSLILSIILLFIFHRILTRPILNVISALGRVEPDAPEKTRLPVPPSHNDDEIGRLVTMINHHLDTIDESLKQVRMAEARMKDYSFQLEREVDDRTREISEKNEALKRGNRALIRAKEEAMQRARGRADFLANMSHEIRTPLNGVLGMLSLTLDDELTATQRDRLELARSASESLLGLLNDILDISKVEAGKLGLEAIDFNLVRVVREAAALMEQQADRKGIGLTVAIAPGTPEWFVGDPTRIRQVVNNLLSNAVKFTDHGEVRIMLDRVGDQVRIDVLDTGIGLSVEARKRIFSPFSQGSEETTRRYGGTGLGLTLCRQLVDRMNGRITVASEPGEGTRFTVWLPLSVSDPPDSNANAVATLPEPERPAAGRRILLVEDNRVNQVVASGMLKKLGHQVEVAENGEKALEALDHTSFDLVLMDCQMPVMDGYQAARAIRRDGRWPDLPLIAVTANVMEGDAQHCIDAGMDDYMSKPYDRDTLQRVVQRWT</sequence>
<keyword evidence="4 12" id="KW-0597">Phosphoprotein</keyword>
<dbReference type="FunFam" id="3.30.565.10:FF:000010">
    <property type="entry name" value="Sensor histidine kinase RcsC"/>
    <property type="match status" value="1"/>
</dbReference>
<evidence type="ECO:0000256" key="9">
    <source>
        <dbReference type="ARBA" id="ARBA00023012"/>
    </source>
</evidence>
<name>A0A2U1CV26_9GAMM</name>
<dbReference type="InterPro" id="IPR004358">
    <property type="entry name" value="Sig_transdc_His_kin-like_C"/>
</dbReference>
<dbReference type="SUPFAM" id="SSF52172">
    <property type="entry name" value="CheY-like"/>
    <property type="match status" value="1"/>
</dbReference>
<dbReference type="InterPro" id="IPR036890">
    <property type="entry name" value="HATPase_C_sf"/>
</dbReference>
<keyword evidence="13" id="KW-1133">Transmembrane helix</keyword>
<dbReference type="SMART" id="SM00387">
    <property type="entry name" value="HATPase_c"/>
    <property type="match status" value="1"/>
</dbReference>
<dbReference type="SMART" id="SM00388">
    <property type="entry name" value="HisKA"/>
    <property type="match status" value="1"/>
</dbReference>
<dbReference type="InterPro" id="IPR003661">
    <property type="entry name" value="HisK_dim/P_dom"/>
</dbReference>
<dbReference type="EMBL" id="QEKQ01000007">
    <property type="protein sequence ID" value="PVY75352.1"/>
    <property type="molecule type" value="Genomic_DNA"/>
</dbReference>
<dbReference type="Pfam" id="PF02518">
    <property type="entry name" value="HATPase_c"/>
    <property type="match status" value="1"/>
</dbReference>
<keyword evidence="9" id="KW-0902">Two-component regulatory system</keyword>
<gene>
    <name evidence="17" type="ORF">C8D92_10769</name>
</gene>
<keyword evidence="13" id="KW-0812">Transmembrane</keyword>
<dbReference type="GO" id="GO:0005524">
    <property type="term" value="F:ATP binding"/>
    <property type="evidence" value="ECO:0007669"/>
    <property type="project" value="UniProtKB-KW"/>
</dbReference>
<dbReference type="Proteomes" id="UP000245887">
    <property type="component" value="Unassembled WGS sequence"/>
</dbReference>
<feature type="domain" description="Response regulatory" evidence="15">
    <location>
        <begin position="539"/>
        <end position="655"/>
    </location>
</feature>
<evidence type="ECO:0000256" key="1">
    <source>
        <dbReference type="ARBA" id="ARBA00000085"/>
    </source>
</evidence>
<dbReference type="PRINTS" id="PR00344">
    <property type="entry name" value="BCTRLSENSOR"/>
</dbReference>
<dbReference type="InterPro" id="IPR005467">
    <property type="entry name" value="His_kinase_dom"/>
</dbReference>